<evidence type="ECO:0000313" key="10">
    <source>
        <dbReference type="Proteomes" id="UP000308760"/>
    </source>
</evidence>
<accession>A0A4S8Q9R3</accession>
<feature type="transmembrane region" description="Helical" evidence="7">
    <location>
        <begin position="239"/>
        <end position="258"/>
    </location>
</feature>
<evidence type="ECO:0000259" key="8">
    <source>
        <dbReference type="Pfam" id="PF00892"/>
    </source>
</evidence>
<feature type="compositionally biased region" description="Low complexity" evidence="6">
    <location>
        <begin position="302"/>
        <end position="314"/>
    </location>
</feature>
<gene>
    <name evidence="9" type="ORF">FAB82_12775</name>
</gene>
<evidence type="ECO:0000256" key="1">
    <source>
        <dbReference type="ARBA" id="ARBA00004141"/>
    </source>
</evidence>
<organism evidence="9 10">
    <name type="scientific">Glycomyces buryatensis</name>
    <dbReference type="NCBI Taxonomy" id="2570927"/>
    <lineage>
        <taxon>Bacteria</taxon>
        <taxon>Bacillati</taxon>
        <taxon>Actinomycetota</taxon>
        <taxon>Actinomycetes</taxon>
        <taxon>Glycomycetales</taxon>
        <taxon>Glycomycetaceae</taxon>
        <taxon>Glycomyces</taxon>
    </lineage>
</organism>
<comment type="similarity">
    <text evidence="2">Belongs to the EamA transporter family.</text>
</comment>
<feature type="transmembrane region" description="Helical" evidence="7">
    <location>
        <begin position="119"/>
        <end position="136"/>
    </location>
</feature>
<dbReference type="OrthoDB" id="9809509at2"/>
<feature type="transmembrane region" description="Helical" evidence="7">
    <location>
        <begin position="148"/>
        <end position="166"/>
    </location>
</feature>
<comment type="caution">
    <text evidence="9">The sequence shown here is derived from an EMBL/GenBank/DDBJ whole genome shotgun (WGS) entry which is preliminary data.</text>
</comment>
<dbReference type="RefSeq" id="WP_136534928.1">
    <property type="nucleotide sequence ID" value="NZ_STGY01000049.1"/>
</dbReference>
<name>A0A4S8Q9R3_9ACTN</name>
<dbReference type="EMBL" id="STGY01000049">
    <property type="protein sequence ID" value="THV41203.1"/>
    <property type="molecule type" value="Genomic_DNA"/>
</dbReference>
<dbReference type="GO" id="GO:0016020">
    <property type="term" value="C:membrane"/>
    <property type="evidence" value="ECO:0007669"/>
    <property type="project" value="UniProtKB-SubCell"/>
</dbReference>
<evidence type="ECO:0000256" key="6">
    <source>
        <dbReference type="SAM" id="MobiDB-lite"/>
    </source>
</evidence>
<keyword evidence="5 7" id="KW-0472">Membrane</keyword>
<sequence>MRPTDRLFAGAFVVLWSSGFIGAELATRQAPALTVLNWRFLLLAAPAIAWILWRRKHFKARDVAVHVVIGLLAQVGYLYGVVMASELGVSPGTTALIASLQPLVTAAAAFLALGQTMRAAQIGGLAIGFAGVALVVSDDYTGGTASPWAYVLPLAAMLSLVSATILERRLRPRSLGPLDALAVQFTTTATAFAAISASAGQFAPVPTPQFWGAVAWVTILAGIGGYGTYWIVVRRNGATAAATLLYFTPPVTMLWAWAMFGTSIGAATWLGLAVTAVGVTLALRKTGRGKPGRRRPVPADPVPADSVPAEPVPARSAVAP</sequence>
<feature type="transmembrane region" description="Helical" evidence="7">
    <location>
        <begin position="36"/>
        <end position="53"/>
    </location>
</feature>
<dbReference type="PANTHER" id="PTHR32322:SF2">
    <property type="entry name" value="EAMA DOMAIN-CONTAINING PROTEIN"/>
    <property type="match status" value="1"/>
</dbReference>
<evidence type="ECO:0000256" key="7">
    <source>
        <dbReference type="SAM" id="Phobius"/>
    </source>
</evidence>
<keyword evidence="4 7" id="KW-1133">Transmembrane helix</keyword>
<feature type="transmembrane region" description="Helical" evidence="7">
    <location>
        <begin position="264"/>
        <end position="283"/>
    </location>
</feature>
<keyword evidence="10" id="KW-1185">Reference proteome</keyword>
<evidence type="ECO:0000256" key="2">
    <source>
        <dbReference type="ARBA" id="ARBA00007362"/>
    </source>
</evidence>
<dbReference type="Proteomes" id="UP000308760">
    <property type="component" value="Unassembled WGS sequence"/>
</dbReference>
<dbReference type="InterPro" id="IPR050638">
    <property type="entry name" value="AA-Vitamin_Transporters"/>
</dbReference>
<keyword evidence="3 7" id="KW-0812">Transmembrane</keyword>
<feature type="transmembrane region" description="Helical" evidence="7">
    <location>
        <begin position="94"/>
        <end position="112"/>
    </location>
</feature>
<dbReference type="PANTHER" id="PTHR32322">
    <property type="entry name" value="INNER MEMBRANE TRANSPORTER"/>
    <property type="match status" value="1"/>
</dbReference>
<comment type="subcellular location">
    <subcellularLocation>
        <location evidence="1">Membrane</location>
        <topology evidence="1">Multi-pass membrane protein</topology>
    </subcellularLocation>
</comment>
<proteinExistence type="inferred from homology"/>
<evidence type="ECO:0000256" key="3">
    <source>
        <dbReference type="ARBA" id="ARBA00022692"/>
    </source>
</evidence>
<evidence type="ECO:0000256" key="5">
    <source>
        <dbReference type="ARBA" id="ARBA00023136"/>
    </source>
</evidence>
<dbReference type="Pfam" id="PF00892">
    <property type="entry name" value="EamA"/>
    <property type="match status" value="2"/>
</dbReference>
<feature type="compositionally biased region" description="Basic residues" evidence="6">
    <location>
        <begin position="286"/>
        <end position="296"/>
    </location>
</feature>
<feature type="transmembrane region" description="Helical" evidence="7">
    <location>
        <begin position="178"/>
        <end position="198"/>
    </location>
</feature>
<reference evidence="9 10" key="2">
    <citation type="submission" date="2019-05" db="EMBL/GenBank/DDBJ databases">
        <title>Glycomyces buryatensis sp. nov.</title>
        <authorList>
            <person name="Nikitina E."/>
        </authorList>
    </citation>
    <scope>NUCLEOTIDE SEQUENCE [LARGE SCALE GENOMIC DNA]</scope>
    <source>
        <strain evidence="9 10">18</strain>
    </source>
</reference>
<dbReference type="InterPro" id="IPR037185">
    <property type="entry name" value="EmrE-like"/>
</dbReference>
<dbReference type="SUPFAM" id="SSF103481">
    <property type="entry name" value="Multidrug resistance efflux transporter EmrE"/>
    <property type="match status" value="2"/>
</dbReference>
<feature type="domain" description="EamA" evidence="8">
    <location>
        <begin position="10"/>
        <end position="136"/>
    </location>
</feature>
<evidence type="ECO:0000313" key="9">
    <source>
        <dbReference type="EMBL" id="THV41203.1"/>
    </source>
</evidence>
<feature type="region of interest" description="Disordered" evidence="6">
    <location>
        <begin position="286"/>
        <end position="320"/>
    </location>
</feature>
<dbReference type="AlphaFoldDB" id="A0A4S8Q9R3"/>
<feature type="transmembrane region" description="Helical" evidence="7">
    <location>
        <begin position="210"/>
        <end position="232"/>
    </location>
</feature>
<feature type="domain" description="EamA" evidence="8">
    <location>
        <begin position="148"/>
        <end position="283"/>
    </location>
</feature>
<protein>
    <submittedName>
        <fullName evidence="9">DMT family transporter</fullName>
    </submittedName>
</protein>
<evidence type="ECO:0000256" key="4">
    <source>
        <dbReference type="ARBA" id="ARBA00022989"/>
    </source>
</evidence>
<dbReference type="InterPro" id="IPR000620">
    <property type="entry name" value="EamA_dom"/>
</dbReference>
<reference evidence="10" key="1">
    <citation type="submission" date="2019-04" db="EMBL/GenBank/DDBJ databases">
        <title>Nocardioides xinjiangensis sp. nov.</title>
        <authorList>
            <person name="Liu S."/>
        </authorList>
    </citation>
    <scope>NUCLEOTIDE SEQUENCE [LARGE SCALE GENOMIC DNA]</scope>
    <source>
        <strain evidence="10">18</strain>
    </source>
</reference>
<feature type="transmembrane region" description="Helical" evidence="7">
    <location>
        <begin position="65"/>
        <end position="82"/>
    </location>
</feature>